<dbReference type="KEGG" id="fiy:BN1229_v1_3267"/>
<name>A0A0D6JIK7_9HYPH</name>
<sequence>MTAAPTSNMDLSDVPRAASADLWLLIQIMVECEHGLLFLRGVTDVDRAKIEDRFWNDFEGGTERGVVALMRFWCLVDIFQSRRLRALLMARGYDIFYPAVVAAARLRLNLHWGFNPQRLIWALATERPAYSSTLRLGIEASQMGMAA</sequence>
<keyword evidence="2" id="KW-1185">Reference proteome</keyword>
<protein>
    <submittedName>
        <fullName evidence="1">Uncharacterized protein</fullName>
    </submittedName>
</protein>
<accession>A0A0D6JIK7</accession>
<reference evidence="2" key="1">
    <citation type="submission" date="2015-02" db="EMBL/GenBank/DDBJ databases">
        <authorList>
            <person name="Chooi Y.-H."/>
        </authorList>
    </citation>
    <scope>NUCLEOTIDE SEQUENCE [LARGE SCALE GENOMIC DNA]</scope>
    <source>
        <strain evidence="2">strain Y</strain>
    </source>
</reference>
<dbReference type="AlphaFoldDB" id="A0A0D6JIK7"/>
<dbReference type="KEGG" id="fil:BN1229_v1_2648"/>
<evidence type="ECO:0000313" key="2">
    <source>
        <dbReference type="Proteomes" id="UP000033187"/>
    </source>
</evidence>
<proteinExistence type="predicted"/>
<evidence type="ECO:0000313" key="1">
    <source>
        <dbReference type="EMBL" id="CPR21834.1"/>
    </source>
</evidence>
<dbReference type="Proteomes" id="UP000033187">
    <property type="component" value="Chromosome 1"/>
</dbReference>
<dbReference type="RefSeq" id="WP_046478489.1">
    <property type="nucleotide sequence ID" value="NZ_LN829118.1"/>
</dbReference>
<dbReference type="EMBL" id="LN829119">
    <property type="protein sequence ID" value="CPR21834.1"/>
    <property type="molecule type" value="Genomic_DNA"/>
</dbReference>
<organism evidence="1 2">
    <name type="scientific">Candidatus Filomicrobium marinum</name>
    <dbReference type="NCBI Taxonomy" id="1608628"/>
    <lineage>
        <taxon>Bacteria</taxon>
        <taxon>Pseudomonadati</taxon>
        <taxon>Pseudomonadota</taxon>
        <taxon>Alphaproteobacteria</taxon>
        <taxon>Hyphomicrobiales</taxon>
        <taxon>Hyphomicrobiaceae</taxon>
        <taxon>Filomicrobium</taxon>
    </lineage>
</organism>
<gene>
    <name evidence="1" type="ORF">YBN1229_v1_3267</name>
</gene>